<reference evidence="21 22" key="1">
    <citation type="journal article" date="2013" name="PLoS Genet.">
        <title>Genomic mechanisms accounting for the adaptation to parasitism in nematode-trapping fungi.</title>
        <authorList>
            <person name="Meerupati T."/>
            <person name="Andersson K.M."/>
            <person name="Friman E."/>
            <person name="Kumar D."/>
            <person name="Tunlid A."/>
            <person name="Ahren D."/>
        </authorList>
    </citation>
    <scope>NUCLEOTIDE SEQUENCE [LARGE SCALE GENOMIC DNA]</scope>
    <source>
        <strain evidence="21 22">CBS 200.50</strain>
    </source>
</reference>
<evidence type="ECO:0000256" key="10">
    <source>
        <dbReference type="ARBA" id="ARBA00023326"/>
    </source>
</evidence>
<evidence type="ECO:0000256" key="14">
    <source>
        <dbReference type="ARBA" id="ARBA00041472"/>
    </source>
</evidence>
<gene>
    <name evidence="21" type="ORF">H072_2359</name>
</gene>
<organism evidence="21 22">
    <name type="scientific">Dactylellina haptotyla (strain CBS 200.50)</name>
    <name type="common">Nematode-trapping fungus</name>
    <name type="synonym">Monacrosporium haptotylum</name>
    <dbReference type="NCBI Taxonomy" id="1284197"/>
    <lineage>
        <taxon>Eukaryota</taxon>
        <taxon>Fungi</taxon>
        <taxon>Dikarya</taxon>
        <taxon>Ascomycota</taxon>
        <taxon>Pezizomycotina</taxon>
        <taxon>Orbiliomycetes</taxon>
        <taxon>Orbiliales</taxon>
        <taxon>Orbiliaceae</taxon>
        <taxon>Dactylellina</taxon>
    </lineage>
</organism>
<dbReference type="Proteomes" id="UP000015100">
    <property type="component" value="Unassembled WGS sequence"/>
</dbReference>
<dbReference type="InterPro" id="IPR050386">
    <property type="entry name" value="Glycosyl_hydrolase_5"/>
</dbReference>
<dbReference type="EC" id="3.2.1.75" evidence="13"/>
<keyword evidence="7" id="KW-0119">Carbohydrate metabolism</keyword>
<dbReference type="STRING" id="1284197.S8ARH0"/>
<dbReference type="GO" id="GO:0071555">
    <property type="term" value="P:cell wall organization"/>
    <property type="evidence" value="ECO:0007669"/>
    <property type="project" value="UniProtKB-KW"/>
</dbReference>
<dbReference type="InterPro" id="IPR001547">
    <property type="entry name" value="Glyco_hydro_5"/>
</dbReference>
<dbReference type="HOGENOM" id="CLU_004624_7_1_1"/>
<evidence type="ECO:0000256" key="6">
    <source>
        <dbReference type="ARBA" id="ARBA00023180"/>
    </source>
</evidence>
<evidence type="ECO:0000256" key="7">
    <source>
        <dbReference type="ARBA" id="ARBA00023277"/>
    </source>
</evidence>
<evidence type="ECO:0000256" key="1">
    <source>
        <dbReference type="ARBA" id="ARBA00004613"/>
    </source>
</evidence>
<dbReference type="OrthoDB" id="1887033at2759"/>
<keyword evidence="4 19" id="KW-0732">Signal</keyword>
<proteinExistence type="inferred from homology"/>
<evidence type="ECO:0000313" key="22">
    <source>
        <dbReference type="Proteomes" id="UP000015100"/>
    </source>
</evidence>
<keyword evidence="6" id="KW-0325">Glycoprotein</keyword>
<comment type="function">
    <text evidence="12">Beta-glucanases participate in the metabolism of beta-glucan, the main structural component of the cell wall. Acts on lutean, pustulan and 1,6-oligo-beta-D-glucosides.</text>
</comment>
<comment type="caution">
    <text evidence="21">The sequence shown here is derived from an EMBL/GenBank/DDBJ whole genome shotgun (WGS) entry which is preliminary data.</text>
</comment>
<dbReference type="SUPFAM" id="SSF51445">
    <property type="entry name" value="(Trans)glycosidases"/>
    <property type="match status" value="1"/>
</dbReference>
<evidence type="ECO:0000313" key="21">
    <source>
        <dbReference type="EMBL" id="EPS43631.1"/>
    </source>
</evidence>
<evidence type="ECO:0000256" key="8">
    <source>
        <dbReference type="ARBA" id="ARBA00023295"/>
    </source>
</evidence>
<keyword evidence="9" id="KW-0961">Cell wall biogenesis/degradation</keyword>
<feature type="chain" id="PRO_5004560740" description="glucan endo-1,6-beta-glucosidase" evidence="19">
    <location>
        <begin position="21"/>
        <end position="458"/>
    </location>
</feature>
<dbReference type="EMBL" id="AQGS01000071">
    <property type="protein sequence ID" value="EPS43631.1"/>
    <property type="molecule type" value="Genomic_DNA"/>
</dbReference>
<keyword evidence="10" id="KW-0624">Polysaccharide degradation</keyword>
<dbReference type="GO" id="GO:0046557">
    <property type="term" value="F:glucan endo-1,6-beta-glucosidase activity"/>
    <property type="evidence" value="ECO:0007669"/>
    <property type="project" value="UniProtKB-EC"/>
</dbReference>
<evidence type="ECO:0000256" key="12">
    <source>
        <dbReference type="ARBA" id="ARBA00037628"/>
    </source>
</evidence>
<evidence type="ECO:0000259" key="20">
    <source>
        <dbReference type="Pfam" id="PF00150"/>
    </source>
</evidence>
<evidence type="ECO:0000256" key="19">
    <source>
        <dbReference type="SAM" id="SignalP"/>
    </source>
</evidence>
<reference evidence="22" key="2">
    <citation type="submission" date="2013-04" db="EMBL/GenBank/DDBJ databases">
        <title>Genomic mechanisms accounting for the adaptation to parasitism in nematode-trapping fungi.</title>
        <authorList>
            <person name="Ahren D.G."/>
        </authorList>
    </citation>
    <scope>NUCLEOTIDE SEQUENCE [LARGE SCALE GENOMIC DNA]</scope>
    <source>
        <strain evidence="22">CBS 200.50</strain>
    </source>
</reference>
<evidence type="ECO:0000256" key="18">
    <source>
        <dbReference type="SAM" id="MobiDB-lite"/>
    </source>
</evidence>
<evidence type="ECO:0000256" key="16">
    <source>
        <dbReference type="ARBA" id="ARBA00043257"/>
    </source>
</evidence>
<protein>
    <recommendedName>
        <fullName evidence="13">glucan endo-1,6-beta-glucosidase</fullName>
        <ecNumber evidence="13">3.2.1.75</ecNumber>
    </recommendedName>
    <alternativeName>
        <fullName evidence="15">Beta-1,6-glucanase B</fullName>
    </alternativeName>
    <alternativeName>
        <fullName evidence="14">Endo-1,6-beta-D-glucanase B</fullName>
    </alternativeName>
    <alternativeName>
        <fullName evidence="16">Endo-1,6-beta-glucanase B</fullName>
    </alternativeName>
</protein>
<dbReference type="GO" id="GO:0004338">
    <property type="term" value="F:glucan exo-1,3-beta-glucosidase activity"/>
    <property type="evidence" value="ECO:0007669"/>
    <property type="project" value="TreeGrafter"/>
</dbReference>
<dbReference type="Gene3D" id="3.20.20.80">
    <property type="entry name" value="Glycosidases"/>
    <property type="match status" value="1"/>
</dbReference>
<feature type="region of interest" description="Disordered" evidence="18">
    <location>
        <begin position="423"/>
        <end position="458"/>
    </location>
</feature>
<name>S8ARH0_DACHA</name>
<evidence type="ECO:0000256" key="9">
    <source>
        <dbReference type="ARBA" id="ARBA00023316"/>
    </source>
</evidence>
<keyword evidence="3" id="KW-0964">Secreted</keyword>
<accession>S8ARH0</accession>
<feature type="domain" description="Glycoside hydrolase family 5" evidence="20">
    <location>
        <begin position="76"/>
        <end position="362"/>
    </location>
</feature>
<evidence type="ECO:0000256" key="4">
    <source>
        <dbReference type="ARBA" id="ARBA00022729"/>
    </source>
</evidence>
<dbReference type="PANTHER" id="PTHR31297">
    <property type="entry name" value="GLUCAN ENDO-1,6-BETA-GLUCOSIDASE B"/>
    <property type="match status" value="1"/>
</dbReference>
<evidence type="ECO:0000256" key="5">
    <source>
        <dbReference type="ARBA" id="ARBA00022801"/>
    </source>
</evidence>
<dbReference type="eggNOG" id="ENOG502RBRB">
    <property type="taxonomic scope" value="Eukaryota"/>
</dbReference>
<comment type="catalytic activity">
    <reaction evidence="11">
        <text>Random hydrolysis of (1-&gt;6)-linkages in (1-&gt;6)-beta-D-glucans.</text>
        <dbReference type="EC" id="3.2.1.75"/>
    </reaction>
</comment>
<dbReference type="PANTHER" id="PTHR31297:SF39">
    <property type="entry name" value="GLUCAN ENDO-1,6-BETA-GLUCOSIDASE B"/>
    <property type="match status" value="1"/>
</dbReference>
<comment type="similarity">
    <text evidence="2 17">Belongs to the glycosyl hydrolase 5 (cellulase A) family.</text>
</comment>
<evidence type="ECO:0000256" key="2">
    <source>
        <dbReference type="ARBA" id="ARBA00005641"/>
    </source>
</evidence>
<comment type="subcellular location">
    <subcellularLocation>
        <location evidence="1">Secreted</location>
    </subcellularLocation>
</comment>
<feature type="compositionally biased region" description="Basic residues" evidence="18">
    <location>
        <begin position="436"/>
        <end position="458"/>
    </location>
</feature>
<evidence type="ECO:0000256" key="13">
    <source>
        <dbReference type="ARBA" id="ARBA00038935"/>
    </source>
</evidence>
<evidence type="ECO:0000256" key="17">
    <source>
        <dbReference type="RuleBase" id="RU361153"/>
    </source>
</evidence>
<sequence length="458" mass="52314">MLKSLVTTLLALSLTPLTEAWLPTKDNGVIRGVNLGGLFIIEPWMQSQQWNDMGCGPYKSEFDCVLNLGQEKADAAFKKHWETWITETDFQEMAAAGLNTVRIPIGYWILETLVYTDSEHFPKGALWYLENVLKMAKAYGIYVILDLHGAPGAQIEENAFTGQYAPTAGFYADYQYKRAIVFLGWITRKVYTKPEVYGNVGMLQVLNEPKAWKPEVTATLISEFYPRAWKKIRGVEDELGIRKDKRLHVMFMDEMWGSGNPNANLPDTEMASYDYHKYVKWDTSVEVSKDAYMRYSCTQTLACKKPLVVGEWSLSVPDNVEHTDEWKTDAPGAVSWYSNWFIAQQQMYERSGLGWVFWNWKSTLGDWRWSYRDAVNAGVIPKTLAQSAKWNVCAAYKNKRDEVGDAVEIPEFEAAKRDVVVNKAPAPSGKVETRSHRARHSRIRRAHGHGHSHFSHSK</sequence>
<keyword evidence="5 17" id="KW-0378">Hydrolase</keyword>
<dbReference type="GO" id="GO:0009251">
    <property type="term" value="P:glucan catabolic process"/>
    <property type="evidence" value="ECO:0007669"/>
    <property type="project" value="TreeGrafter"/>
</dbReference>
<dbReference type="Pfam" id="PF00150">
    <property type="entry name" value="Cellulase"/>
    <property type="match status" value="1"/>
</dbReference>
<evidence type="ECO:0000256" key="15">
    <source>
        <dbReference type="ARBA" id="ARBA00042025"/>
    </source>
</evidence>
<dbReference type="GO" id="GO:0005576">
    <property type="term" value="C:extracellular region"/>
    <property type="evidence" value="ECO:0007669"/>
    <property type="project" value="UniProtKB-SubCell"/>
</dbReference>
<evidence type="ECO:0000256" key="11">
    <source>
        <dbReference type="ARBA" id="ARBA00036633"/>
    </source>
</evidence>
<dbReference type="InterPro" id="IPR017853">
    <property type="entry name" value="GH"/>
</dbReference>
<keyword evidence="8 17" id="KW-0326">Glycosidase</keyword>
<dbReference type="AlphaFoldDB" id="S8ARH0"/>
<dbReference type="GO" id="GO:0009986">
    <property type="term" value="C:cell surface"/>
    <property type="evidence" value="ECO:0007669"/>
    <property type="project" value="TreeGrafter"/>
</dbReference>
<dbReference type="OMA" id="WMLPAEW"/>
<feature type="signal peptide" evidence="19">
    <location>
        <begin position="1"/>
        <end position="20"/>
    </location>
</feature>
<evidence type="ECO:0000256" key="3">
    <source>
        <dbReference type="ARBA" id="ARBA00022525"/>
    </source>
</evidence>
<keyword evidence="22" id="KW-1185">Reference proteome</keyword>